<dbReference type="Pfam" id="PF08100">
    <property type="entry name" value="Dimerisation"/>
    <property type="match status" value="1"/>
</dbReference>
<evidence type="ECO:0000256" key="1">
    <source>
        <dbReference type="ARBA" id="ARBA00022603"/>
    </source>
</evidence>
<dbReference type="Gene3D" id="1.10.10.10">
    <property type="entry name" value="Winged helix-like DNA-binding domain superfamily/Winged helix DNA-binding domain"/>
    <property type="match status" value="1"/>
</dbReference>
<dbReference type="SUPFAM" id="SSF53335">
    <property type="entry name" value="S-adenosyl-L-methionine-dependent methyltransferases"/>
    <property type="match status" value="1"/>
</dbReference>
<dbReference type="InterPro" id="IPR029063">
    <property type="entry name" value="SAM-dependent_MTases_sf"/>
</dbReference>
<dbReference type="InterPro" id="IPR001077">
    <property type="entry name" value="COMT_C"/>
</dbReference>
<dbReference type="InterPro" id="IPR012967">
    <property type="entry name" value="COMT_dimerisation"/>
</dbReference>
<dbReference type="PANTHER" id="PTHR43712:SF2">
    <property type="entry name" value="O-METHYLTRANSFERASE CICE"/>
    <property type="match status" value="1"/>
</dbReference>
<evidence type="ECO:0000256" key="3">
    <source>
        <dbReference type="ARBA" id="ARBA00022691"/>
    </source>
</evidence>
<protein>
    <submittedName>
        <fullName evidence="6">O-methyltransferase family 2</fullName>
    </submittedName>
</protein>
<dbReference type="HOGENOM" id="CLU_482223_0_0_7"/>
<dbReference type="CDD" id="cd02440">
    <property type="entry name" value="AdoMet_MTases"/>
    <property type="match status" value="1"/>
</dbReference>
<dbReference type="AlphaFoldDB" id="D0LN29"/>
<keyword evidence="1 6" id="KW-0489">Methyltransferase</keyword>
<reference evidence="6 7" key="1">
    <citation type="journal article" date="2010" name="Stand. Genomic Sci.">
        <title>Complete genome sequence of Haliangium ochraceum type strain (SMP-2).</title>
        <authorList>
            <consortium name="US DOE Joint Genome Institute (JGI-PGF)"/>
            <person name="Ivanova N."/>
            <person name="Daum C."/>
            <person name="Lang E."/>
            <person name="Abt B."/>
            <person name="Kopitz M."/>
            <person name="Saunders E."/>
            <person name="Lapidus A."/>
            <person name="Lucas S."/>
            <person name="Glavina Del Rio T."/>
            <person name="Nolan M."/>
            <person name="Tice H."/>
            <person name="Copeland A."/>
            <person name="Cheng J.F."/>
            <person name="Chen F."/>
            <person name="Bruce D."/>
            <person name="Goodwin L."/>
            <person name="Pitluck S."/>
            <person name="Mavromatis K."/>
            <person name="Pati A."/>
            <person name="Mikhailova N."/>
            <person name="Chen A."/>
            <person name="Palaniappan K."/>
            <person name="Land M."/>
            <person name="Hauser L."/>
            <person name="Chang Y.J."/>
            <person name="Jeffries C.D."/>
            <person name="Detter J.C."/>
            <person name="Brettin T."/>
            <person name="Rohde M."/>
            <person name="Goker M."/>
            <person name="Bristow J."/>
            <person name="Markowitz V."/>
            <person name="Eisen J.A."/>
            <person name="Hugenholtz P."/>
            <person name="Kyrpides N.C."/>
            <person name="Klenk H.P."/>
        </authorList>
    </citation>
    <scope>NUCLEOTIDE SEQUENCE [LARGE SCALE GENOMIC DNA]</scope>
    <source>
        <strain evidence="7">DSM 14365 / CIP 107738 / JCM 11303 / AJ 13395 / SMP-2</strain>
    </source>
</reference>
<feature type="domain" description="O-methyltransferase C-terminal" evidence="4">
    <location>
        <begin position="357"/>
        <end position="534"/>
    </location>
</feature>
<evidence type="ECO:0000259" key="5">
    <source>
        <dbReference type="Pfam" id="PF08100"/>
    </source>
</evidence>
<dbReference type="RefSeq" id="WP_012826023.1">
    <property type="nucleotide sequence ID" value="NC_013440.1"/>
</dbReference>
<dbReference type="eggNOG" id="COG2226">
    <property type="taxonomic scope" value="Bacteria"/>
</dbReference>
<dbReference type="Proteomes" id="UP000001880">
    <property type="component" value="Chromosome"/>
</dbReference>
<keyword evidence="2 6" id="KW-0808">Transferase</keyword>
<dbReference type="InterPro" id="IPR036390">
    <property type="entry name" value="WH_DNA-bd_sf"/>
</dbReference>
<dbReference type="PANTHER" id="PTHR43712">
    <property type="entry name" value="PUTATIVE (AFU_ORTHOLOGUE AFUA_4G14580)-RELATED"/>
    <property type="match status" value="1"/>
</dbReference>
<evidence type="ECO:0000256" key="2">
    <source>
        <dbReference type="ARBA" id="ARBA00022679"/>
    </source>
</evidence>
<sequence length="554" mass="60687">MSWREARVAATGTHHVCNGAPLYDERFDEVLKFHEPGLAPVRRGGRAWHIRSDGTAAYEQRFQRTFGFYEGLAAVDSGVGWHHIHPDGRPLTATRYAWCGNFQNGYCAVRDHSGAYVHLTHAGAPAYGARWRYAGDFRDGVAVVQGADGRSTHIDARGDFVHSVGFLDLDVFHKGFARARDEGGWMHVDMAGRAQYRRRFAAVEPFYNGQARVERFDGGLEVIDEAGDCVSTLRSPLRSEFARLSEDMVGFWKTQTIHAAVALGVFEALPATDARIAEVCRLRPARARRLLRALAELGLLERGDDGWQASERGVYLQAAHPWTLAGAAREYGRDFSRMWEALPAALRADSDWCAPDIFGEVATDPERTAAHHQMLASYALHDYAGLPAALALRGDERVIDAGGGLGTLAQLLVAAYPRLRVVVLERAEVVALAEQAQDERVELCTADLFEPWGETGDAVVLARVLHDWDDAEALGLLRRARAALPPGGRVFIVEMLLSDSDMGGSLCDLHLLVATGGKERAEAEYAALLDEAGFDCHGAQRFSSLSSILTGVAR</sequence>
<dbReference type="KEGG" id="hoh:Hoch_0784"/>
<dbReference type="GO" id="GO:0008171">
    <property type="term" value="F:O-methyltransferase activity"/>
    <property type="evidence" value="ECO:0007669"/>
    <property type="project" value="InterPro"/>
</dbReference>
<organism evidence="6 7">
    <name type="scientific">Haliangium ochraceum (strain DSM 14365 / JCM 11303 / SMP-2)</name>
    <dbReference type="NCBI Taxonomy" id="502025"/>
    <lineage>
        <taxon>Bacteria</taxon>
        <taxon>Pseudomonadati</taxon>
        <taxon>Myxococcota</taxon>
        <taxon>Polyangia</taxon>
        <taxon>Haliangiales</taxon>
        <taxon>Kofleriaceae</taxon>
        <taxon>Haliangium</taxon>
    </lineage>
</organism>
<name>D0LN29_HALO1</name>
<dbReference type="GO" id="GO:0032259">
    <property type="term" value="P:methylation"/>
    <property type="evidence" value="ECO:0007669"/>
    <property type="project" value="UniProtKB-KW"/>
</dbReference>
<dbReference type="STRING" id="502025.Hoch_0784"/>
<gene>
    <name evidence="6" type="ordered locus">Hoch_0784</name>
</gene>
<dbReference type="EMBL" id="CP001804">
    <property type="protein sequence ID" value="ACY13400.1"/>
    <property type="molecule type" value="Genomic_DNA"/>
</dbReference>
<evidence type="ECO:0000259" key="4">
    <source>
        <dbReference type="Pfam" id="PF00891"/>
    </source>
</evidence>
<evidence type="ECO:0000313" key="7">
    <source>
        <dbReference type="Proteomes" id="UP000001880"/>
    </source>
</evidence>
<dbReference type="GO" id="GO:0046983">
    <property type="term" value="F:protein dimerization activity"/>
    <property type="evidence" value="ECO:0007669"/>
    <property type="project" value="InterPro"/>
</dbReference>
<keyword evidence="7" id="KW-1185">Reference proteome</keyword>
<dbReference type="InterPro" id="IPR016461">
    <property type="entry name" value="COMT-like"/>
</dbReference>
<dbReference type="Pfam" id="PF00891">
    <property type="entry name" value="Methyltransf_2"/>
    <property type="match status" value="1"/>
</dbReference>
<feature type="domain" description="O-methyltransferase dimerisation" evidence="5">
    <location>
        <begin position="249"/>
        <end position="308"/>
    </location>
</feature>
<dbReference type="PROSITE" id="PS51683">
    <property type="entry name" value="SAM_OMT_II"/>
    <property type="match status" value="1"/>
</dbReference>
<proteinExistence type="predicted"/>
<evidence type="ECO:0000313" key="6">
    <source>
        <dbReference type="EMBL" id="ACY13400.1"/>
    </source>
</evidence>
<dbReference type="SUPFAM" id="SSF46785">
    <property type="entry name" value="Winged helix' DNA-binding domain"/>
    <property type="match status" value="1"/>
</dbReference>
<keyword evidence="3" id="KW-0949">S-adenosyl-L-methionine</keyword>
<dbReference type="Gene3D" id="3.40.50.150">
    <property type="entry name" value="Vaccinia Virus protein VP39"/>
    <property type="match status" value="1"/>
</dbReference>
<dbReference type="InterPro" id="IPR036388">
    <property type="entry name" value="WH-like_DNA-bd_sf"/>
</dbReference>
<accession>D0LN29</accession>